<dbReference type="Gene3D" id="3.20.20.140">
    <property type="entry name" value="Metal-dependent hydrolases"/>
    <property type="match status" value="1"/>
</dbReference>
<dbReference type="Pfam" id="PF00962">
    <property type="entry name" value="A_deaminase"/>
    <property type="match status" value="1"/>
</dbReference>
<evidence type="ECO:0000313" key="9">
    <source>
        <dbReference type="Proteomes" id="UP000515789"/>
    </source>
</evidence>
<reference evidence="8 9" key="1">
    <citation type="submission" date="2019-04" db="EMBL/GenBank/DDBJ databases">
        <authorList>
            <person name="Schori C."/>
            <person name="Ahrens C."/>
        </authorList>
    </citation>
    <scope>NUCLEOTIDE SEQUENCE [LARGE SCALE GENOMIC DNA]</scope>
    <source>
        <strain evidence="8 9">DSM 2950</strain>
    </source>
</reference>
<comment type="cofactor">
    <cofactor evidence="1">
        <name>Zn(2+)</name>
        <dbReference type="ChEBI" id="CHEBI:29105"/>
    </cofactor>
</comment>
<dbReference type="GO" id="GO:0005829">
    <property type="term" value="C:cytosol"/>
    <property type="evidence" value="ECO:0007669"/>
    <property type="project" value="TreeGrafter"/>
</dbReference>
<organism evidence="8 9">
    <name type="scientific">Blautia producta</name>
    <dbReference type="NCBI Taxonomy" id="33035"/>
    <lineage>
        <taxon>Bacteria</taxon>
        <taxon>Bacillati</taxon>
        <taxon>Bacillota</taxon>
        <taxon>Clostridia</taxon>
        <taxon>Lachnospirales</taxon>
        <taxon>Lachnospiraceae</taxon>
        <taxon>Blautia</taxon>
    </lineage>
</organism>
<dbReference type="AlphaFoldDB" id="A0A7G5MWU3"/>
<dbReference type="InterPro" id="IPR032466">
    <property type="entry name" value="Metal_Hydrolase"/>
</dbReference>
<protein>
    <recommendedName>
        <fullName evidence="3">adenosine deaminase</fullName>
        <ecNumber evidence="3">3.5.4.4</ecNumber>
    </recommendedName>
</protein>
<dbReference type="SUPFAM" id="SSF51556">
    <property type="entry name" value="Metallo-dependent hydrolases"/>
    <property type="match status" value="1"/>
</dbReference>
<dbReference type="GO" id="GO:0006154">
    <property type="term" value="P:adenosine catabolic process"/>
    <property type="evidence" value="ECO:0007669"/>
    <property type="project" value="TreeGrafter"/>
</dbReference>
<evidence type="ECO:0000256" key="1">
    <source>
        <dbReference type="ARBA" id="ARBA00001947"/>
    </source>
</evidence>
<dbReference type="GO" id="GO:0046103">
    <property type="term" value="P:inosine biosynthetic process"/>
    <property type="evidence" value="ECO:0007669"/>
    <property type="project" value="TreeGrafter"/>
</dbReference>
<evidence type="ECO:0000259" key="7">
    <source>
        <dbReference type="Pfam" id="PF00962"/>
    </source>
</evidence>
<comment type="similarity">
    <text evidence="2">Belongs to the metallo-dependent hydrolases superfamily. Adenosine and AMP deaminases family.</text>
</comment>
<evidence type="ECO:0000256" key="4">
    <source>
        <dbReference type="ARBA" id="ARBA00022723"/>
    </source>
</evidence>
<dbReference type="NCBIfam" id="TIGR01430">
    <property type="entry name" value="aden_deam"/>
    <property type="match status" value="1"/>
</dbReference>
<evidence type="ECO:0000256" key="2">
    <source>
        <dbReference type="ARBA" id="ARBA00006676"/>
    </source>
</evidence>
<accession>A0A7G5MWU3</accession>
<dbReference type="Proteomes" id="UP000515789">
    <property type="component" value="Chromosome"/>
</dbReference>
<proteinExistence type="inferred from homology"/>
<sequence length="320" mass="35357">MQMNTIGELKKYDLHCHLDGSLSEAVIRKLAAGAGVEIPAGEKLMELLQVEPDCRSLKEYLEKFDLPLSCLADRDSFRTAVSELLGDGAKENVVYMEIRFAPLLSVRDGLTCRQIIEGALDGLWEGKEKYGVDGNLILCGMRHMPVEQNVELAETAREYLGQGVAALDLAGDEAAFPVKLHTKMFETARKLGIPFTIHAGECGSPRSVWDAIELGADRIGHGIAVSKDKELKAWCAAKQIPLEMCPSSNLQTRAVKNMEEYPFLEFLEAGIPVTVNTDNRTVSKTTITGELELLQAYYHITYSDMELLMKHAAQAAFIHN</sequence>
<evidence type="ECO:0000313" key="8">
    <source>
        <dbReference type="EMBL" id="QMW79086.1"/>
    </source>
</evidence>
<dbReference type="GO" id="GO:0046872">
    <property type="term" value="F:metal ion binding"/>
    <property type="evidence" value="ECO:0007669"/>
    <property type="project" value="UniProtKB-KW"/>
</dbReference>
<dbReference type="InterPro" id="IPR006330">
    <property type="entry name" value="Ado/ade_deaminase"/>
</dbReference>
<name>A0A7G5MWU3_9FIRM</name>
<feature type="domain" description="Adenosine deaminase" evidence="7">
    <location>
        <begin position="11"/>
        <end position="319"/>
    </location>
</feature>
<evidence type="ECO:0000256" key="3">
    <source>
        <dbReference type="ARBA" id="ARBA00012784"/>
    </source>
</evidence>
<dbReference type="EC" id="3.5.4.4" evidence="3"/>
<dbReference type="GO" id="GO:0004000">
    <property type="term" value="F:adenosine deaminase activity"/>
    <property type="evidence" value="ECO:0007669"/>
    <property type="project" value="UniProtKB-ARBA"/>
</dbReference>
<dbReference type="PANTHER" id="PTHR11409">
    <property type="entry name" value="ADENOSINE DEAMINASE"/>
    <property type="match status" value="1"/>
</dbReference>
<evidence type="ECO:0000256" key="6">
    <source>
        <dbReference type="ARBA" id="ARBA00022833"/>
    </source>
</evidence>
<dbReference type="InterPro" id="IPR001365">
    <property type="entry name" value="A_deaminase_dom"/>
</dbReference>
<evidence type="ECO:0000256" key="5">
    <source>
        <dbReference type="ARBA" id="ARBA00022801"/>
    </source>
</evidence>
<dbReference type="EMBL" id="CP039126">
    <property type="protein sequence ID" value="QMW79086.1"/>
    <property type="molecule type" value="Genomic_DNA"/>
</dbReference>
<gene>
    <name evidence="8" type="primary">add</name>
    <name evidence="8" type="ORF">E5259_16610</name>
</gene>
<dbReference type="GO" id="GO:0043103">
    <property type="term" value="P:hypoxanthine salvage"/>
    <property type="evidence" value="ECO:0007669"/>
    <property type="project" value="TreeGrafter"/>
</dbReference>
<keyword evidence="6" id="KW-0862">Zinc</keyword>
<dbReference type="PANTHER" id="PTHR11409:SF43">
    <property type="entry name" value="ADENOSINE DEAMINASE"/>
    <property type="match status" value="1"/>
</dbReference>
<keyword evidence="5 8" id="KW-0378">Hydrolase</keyword>
<keyword evidence="4" id="KW-0479">Metal-binding</keyword>